<dbReference type="SUPFAM" id="SSF50104">
    <property type="entry name" value="Translation proteins SH3-like domain"/>
    <property type="match status" value="1"/>
</dbReference>
<dbReference type="InterPro" id="IPR041988">
    <property type="entry name" value="Ribosomal_uL24_KOW"/>
</dbReference>
<reference evidence="8 9" key="2">
    <citation type="journal article" date="2015" name="Antonie Van Leeuwenhoek">
        <title>Thioclava indica sp. nov., isolated from surface seawater of the Indian Ocean.</title>
        <authorList>
            <person name="Liu Y."/>
            <person name="Lai Q."/>
            <person name="Du J."/>
            <person name="Xu H."/>
            <person name="Jiang L."/>
            <person name="Shao Z."/>
        </authorList>
    </citation>
    <scope>NUCLEOTIDE SEQUENCE [LARGE SCALE GENOMIC DNA]</scope>
    <source>
        <strain evidence="8 9">13D2W-2</strain>
    </source>
</reference>
<dbReference type="InterPro" id="IPR005824">
    <property type="entry name" value="KOW"/>
</dbReference>
<dbReference type="GO" id="GO:0019843">
    <property type="term" value="F:rRNA binding"/>
    <property type="evidence" value="ECO:0007669"/>
    <property type="project" value="UniProtKB-UniRule"/>
</dbReference>
<dbReference type="InterPro" id="IPR003256">
    <property type="entry name" value="Ribosomal_uL24"/>
</dbReference>
<dbReference type="InterPro" id="IPR008991">
    <property type="entry name" value="Translation_prot_SH3-like_sf"/>
</dbReference>
<reference evidence="9" key="1">
    <citation type="submission" date="2013-04" db="EMBL/GenBank/DDBJ databases">
        <title>Thioclava sp. 13D2W-2 Genome Sequencing.</title>
        <authorList>
            <person name="Lai Q."/>
            <person name="Li G."/>
            <person name="Shao Z."/>
        </authorList>
    </citation>
    <scope>NUCLEOTIDE SEQUENCE [LARGE SCALE GENOMIC DNA]</scope>
    <source>
        <strain evidence="9">13D2W-2</strain>
    </source>
</reference>
<dbReference type="PROSITE" id="PS01108">
    <property type="entry name" value="RIBOSOMAL_L24"/>
    <property type="match status" value="1"/>
</dbReference>
<dbReference type="Pfam" id="PF17136">
    <property type="entry name" value="ribosomal_L24"/>
    <property type="match status" value="1"/>
</dbReference>
<keyword evidence="5" id="KW-0699">rRNA-binding</keyword>
<dbReference type="eggNOG" id="COG0198">
    <property type="taxonomic scope" value="Bacteria"/>
</dbReference>
<dbReference type="HAMAP" id="MF_01326_B">
    <property type="entry name" value="Ribosomal_uL24_B"/>
    <property type="match status" value="1"/>
</dbReference>
<comment type="function">
    <text evidence="5">One of two assembly initiator proteins, it binds directly to the 5'-end of the 23S rRNA, where it nucleates assembly of the 50S subunit.</text>
</comment>
<dbReference type="PATRIC" id="fig|1317124.6.peg.1210"/>
<keyword evidence="2 5" id="KW-0689">Ribosomal protein</keyword>
<dbReference type="NCBIfam" id="TIGR01079">
    <property type="entry name" value="rplX_bact"/>
    <property type="match status" value="1"/>
</dbReference>
<evidence type="ECO:0000256" key="3">
    <source>
        <dbReference type="ARBA" id="ARBA00023274"/>
    </source>
</evidence>
<feature type="domain" description="KOW" evidence="7">
    <location>
        <begin position="4"/>
        <end position="31"/>
    </location>
</feature>
<evidence type="ECO:0000259" key="7">
    <source>
        <dbReference type="SMART" id="SM00739"/>
    </source>
</evidence>
<dbReference type="InterPro" id="IPR005825">
    <property type="entry name" value="Ribosomal_uL24_CS"/>
</dbReference>
<comment type="similarity">
    <text evidence="1 5 6">Belongs to the universal ribosomal protein uL24 family.</text>
</comment>
<dbReference type="RefSeq" id="WP_038144429.1">
    <property type="nucleotide sequence ID" value="NZ_AQRC01000003.1"/>
</dbReference>
<comment type="caution">
    <text evidence="8">The sequence shown here is derived from an EMBL/GenBank/DDBJ whole genome shotgun (WGS) entry which is preliminary data.</text>
</comment>
<gene>
    <name evidence="5 8" type="primary">rplX</name>
    <name evidence="8" type="ORF">DW2_05935</name>
</gene>
<dbReference type="Pfam" id="PF00467">
    <property type="entry name" value="KOW"/>
    <property type="match status" value="1"/>
</dbReference>
<dbReference type="InterPro" id="IPR057264">
    <property type="entry name" value="Ribosomal_uL24_C"/>
</dbReference>
<dbReference type="CDD" id="cd06089">
    <property type="entry name" value="KOW_RPL26"/>
    <property type="match status" value="1"/>
</dbReference>
<dbReference type="SMART" id="SM00739">
    <property type="entry name" value="KOW"/>
    <property type="match status" value="1"/>
</dbReference>
<dbReference type="Proteomes" id="UP000028607">
    <property type="component" value="Unassembled WGS sequence"/>
</dbReference>
<protein>
    <recommendedName>
        <fullName evidence="4 5">Large ribosomal subunit protein uL24</fullName>
    </recommendedName>
</protein>
<evidence type="ECO:0000313" key="9">
    <source>
        <dbReference type="Proteomes" id="UP000028607"/>
    </source>
</evidence>
<evidence type="ECO:0000313" key="8">
    <source>
        <dbReference type="EMBL" id="KFE36146.1"/>
    </source>
</evidence>
<dbReference type="GO" id="GO:0003735">
    <property type="term" value="F:structural constituent of ribosome"/>
    <property type="evidence" value="ECO:0007669"/>
    <property type="project" value="InterPro"/>
</dbReference>
<evidence type="ECO:0000256" key="1">
    <source>
        <dbReference type="ARBA" id="ARBA00010618"/>
    </source>
</evidence>
<dbReference type="GO" id="GO:0005840">
    <property type="term" value="C:ribosome"/>
    <property type="evidence" value="ECO:0007669"/>
    <property type="project" value="UniProtKB-KW"/>
</dbReference>
<dbReference type="GO" id="GO:0006412">
    <property type="term" value="P:translation"/>
    <property type="evidence" value="ECO:0007669"/>
    <property type="project" value="UniProtKB-UniRule"/>
</dbReference>
<proteinExistence type="inferred from homology"/>
<keyword evidence="3 5" id="KW-0687">Ribonucleoprotein</keyword>
<evidence type="ECO:0000256" key="5">
    <source>
        <dbReference type="HAMAP-Rule" id="MF_01326"/>
    </source>
</evidence>
<comment type="subunit">
    <text evidence="5">Part of the 50S ribosomal subunit.</text>
</comment>
<name>A0A085TZJ9_9RHOB</name>
<dbReference type="OrthoDB" id="9807419at2"/>
<dbReference type="InterPro" id="IPR014722">
    <property type="entry name" value="Rib_uL2_dom2"/>
</dbReference>
<evidence type="ECO:0000256" key="4">
    <source>
        <dbReference type="ARBA" id="ARBA00035206"/>
    </source>
</evidence>
<dbReference type="STRING" id="1317124.DW2_05935"/>
<evidence type="ECO:0000256" key="6">
    <source>
        <dbReference type="RuleBase" id="RU003477"/>
    </source>
</evidence>
<dbReference type="AlphaFoldDB" id="A0A085TZJ9"/>
<organism evidence="8 9">
    <name type="scientific">Thioclava atlantica</name>
    <dbReference type="NCBI Taxonomy" id="1317124"/>
    <lineage>
        <taxon>Bacteria</taxon>
        <taxon>Pseudomonadati</taxon>
        <taxon>Pseudomonadota</taxon>
        <taxon>Alphaproteobacteria</taxon>
        <taxon>Rhodobacterales</taxon>
        <taxon>Paracoccaceae</taxon>
        <taxon>Thioclava</taxon>
    </lineage>
</organism>
<keyword evidence="9" id="KW-1185">Reference proteome</keyword>
<evidence type="ECO:0000256" key="2">
    <source>
        <dbReference type="ARBA" id="ARBA00022980"/>
    </source>
</evidence>
<keyword evidence="5" id="KW-0694">RNA-binding</keyword>
<accession>A0A085TZJ9</accession>
<dbReference type="PANTHER" id="PTHR12903">
    <property type="entry name" value="MITOCHONDRIAL RIBOSOMAL PROTEIN L24"/>
    <property type="match status" value="1"/>
</dbReference>
<comment type="function">
    <text evidence="5">One of the proteins that surrounds the polypeptide exit tunnel on the outside of the subunit.</text>
</comment>
<dbReference type="Gene3D" id="2.30.30.30">
    <property type="match status" value="1"/>
</dbReference>
<dbReference type="GO" id="GO:1990904">
    <property type="term" value="C:ribonucleoprotein complex"/>
    <property type="evidence" value="ECO:0007669"/>
    <property type="project" value="UniProtKB-KW"/>
</dbReference>
<sequence length="101" mass="10827">MAAKLRKGDKVVVLAGKDKGKQGEITAVMPKVGKAVVDGVNVAIRHQRQSQSNQGGRQPKAMPIDLSNLALMDKNGKATRVGFREEDGKKVRFAKTTGEAI</sequence>
<dbReference type="EMBL" id="AQRC01000003">
    <property type="protein sequence ID" value="KFE36146.1"/>
    <property type="molecule type" value="Genomic_DNA"/>
</dbReference>